<evidence type="ECO:0000313" key="2">
    <source>
        <dbReference type="EMBL" id="OXU21285.1"/>
    </source>
</evidence>
<comment type="caution">
    <text evidence="2">The sequence shown here is derived from an EMBL/GenBank/DDBJ whole genome shotgun (WGS) entry which is preliminary data.</text>
</comment>
<organism evidence="2 3">
    <name type="scientific">Trichomalopsis sarcophagae</name>
    <dbReference type="NCBI Taxonomy" id="543379"/>
    <lineage>
        <taxon>Eukaryota</taxon>
        <taxon>Metazoa</taxon>
        <taxon>Ecdysozoa</taxon>
        <taxon>Arthropoda</taxon>
        <taxon>Hexapoda</taxon>
        <taxon>Insecta</taxon>
        <taxon>Pterygota</taxon>
        <taxon>Neoptera</taxon>
        <taxon>Endopterygota</taxon>
        <taxon>Hymenoptera</taxon>
        <taxon>Apocrita</taxon>
        <taxon>Proctotrupomorpha</taxon>
        <taxon>Chalcidoidea</taxon>
        <taxon>Pteromalidae</taxon>
        <taxon>Pteromalinae</taxon>
        <taxon>Trichomalopsis</taxon>
    </lineage>
</organism>
<evidence type="ECO:0000256" key="1">
    <source>
        <dbReference type="SAM" id="Coils"/>
    </source>
</evidence>
<gene>
    <name evidence="2" type="ORF">TSAR_012506</name>
</gene>
<dbReference type="Proteomes" id="UP000215335">
    <property type="component" value="Unassembled WGS sequence"/>
</dbReference>
<evidence type="ECO:0000313" key="3">
    <source>
        <dbReference type="Proteomes" id="UP000215335"/>
    </source>
</evidence>
<name>A0A232ESF5_9HYME</name>
<proteinExistence type="predicted"/>
<dbReference type="EMBL" id="NNAY01002429">
    <property type="protein sequence ID" value="OXU21285.1"/>
    <property type="molecule type" value="Genomic_DNA"/>
</dbReference>
<sequence>MDQASTASSFYETPIEYDEEKTRSLYEKLRTNFHDIQCSLEKAKKDLQDVQKESLLTMKLIRKIETAKRNSNKSEEN</sequence>
<protein>
    <submittedName>
        <fullName evidence="2">Uncharacterized protein</fullName>
    </submittedName>
</protein>
<reference evidence="2 3" key="1">
    <citation type="journal article" date="2017" name="Curr. Biol.">
        <title>The Evolution of Venom by Co-option of Single-Copy Genes.</title>
        <authorList>
            <person name="Martinson E.O."/>
            <person name="Mrinalini"/>
            <person name="Kelkar Y.D."/>
            <person name="Chang C.H."/>
            <person name="Werren J.H."/>
        </authorList>
    </citation>
    <scope>NUCLEOTIDE SEQUENCE [LARGE SCALE GENOMIC DNA]</scope>
    <source>
        <strain evidence="2 3">Alberta</strain>
        <tissue evidence="2">Whole body</tissue>
    </source>
</reference>
<keyword evidence="1" id="KW-0175">Coiled coil</keyword>
<feature type="coiled-coil region" evidence="1">
    <location>
        <begin position="26"/>
        <end position="53"/>
    </location>
</feature>
<dbReference type="AlphaFoldDB" id="A0A232ESF5"/>
<keyword evidence="3" id="KW-1185">Reference proteome</keyword>
<accession>A0A232ESF5</accession>